<dbReference type="InterPro" id="IPR000424">
    <property type="entry name" value="Primosome_PriB/ssb"/>
</dbReference>
<dbReference type="SUPFAM" id="SSF50249">
    <property type="entry name" value="Nucleic acid-binding proteins"/>
    <property type="match status" value="1"/>
</dbReference>
<keyword evidence="2" id="KW-0234">DNA repair</keyword>
<keyword evidence="1 2" id="KW-0238">DNA-binding</keyword>
<evidence type="ECO:0000256" key="1">
    <source>
        <dbReference type="ARBA" id="ARBA00023125"/>
    </source>
</evidence>
<keyword evidence="2" id="KW-0227">DNA damage</keyword>
<keyword evidence="5" id="KW-1185">Reference proteome</keyword>
<evidence type="ECO:0000256" key="3">
    <source>
        <dbReference type="PIRNR" id="PIRNR002070"/>
    </source>
</evidence>
<protein>
    <recommendedName>
        <fullName evidence="2 3">Single-stranded DNA-binding protein</fullName>
        <shortName evidence="2">SSB</shortName>
    </recommendedName>
</protein>
<dbReference type="AlphaFoldDB" id="A0A934PAZ2"/>
<dbReference type="PROSITE" id="PS50935">
    <property type="entry name" value="SSB"/>
    <property type="match status" value="1"/>
</dbReference>
<organism evidence="4 5">
    <name type="scientific">Streptococcus zalophi</name>
    <dbReference type="NCBI Taxonomy" id="640031"/>
    <lineage>
        <taxon>Bacteria</taxon>
        <taxon>Bacillati</taxon>
        <taxon>Bacillota</taxon>
        <taxon>Bacilli</taxon>
        <taxon>Lactobacillales</taxon>
        <taxon>Streptococcaceae</taxon>
        <taxon>Streptococcus</taxon>
    </lineage>
</organism>
<proteinExistence type="inferred from homology"/>
<dbReference type="GO" id="GO:0006310">
    <property type="term" value="P:DNA recombination"/>
    <property type="evidence" value="ECO:0007669"/>
    <property type="project" value="UniProtKB-UniRule"/>
</dbReference>
<dbReference type="Proteomes" id="UP000644875">
    <property type="component" value="Unassembled WGS sequence"/>
</dbReference>
<comment type="subunit">
    <text evidence="2">Homotetramer.</text>
</comment>
<sequence length="131" mass="14789">MYNKAIMIGRLTATPELITTPNEKSVTRATLAVGRRFKGKDGERETDFISVVVWGKLAEVLVSYGTKGSLIAVDGEWRTRKYDKDKVTHYVSELLCSSFQLLESKTQRAMRENNISSDIADLVLDEEELPF</sequence>
<dbReference type="NCBIfam" id="NF005579">
    <property type="entry name" value="PRK07274.1"/>
    <property type="match status" value="1"/>
</dbReference>
<dbReference type="HAMAP" id="MF_00984">
    <property type="entry name" value="SSB"/>
    <property type="match status" value="1"/>
</dbReference>
<dbReference type="CDD" id="cd04496">
    <property type="entry name" value="SSB_OBF"/>
    <property type="match status" value="1"/>
</dbReference>
<evidence type="ECO:0000313" key="4">
    <source>
        <dbReference type="EMBL" id="MBJ8350183.1"/>
    </source>
</evidence>
<evidence type="ECO:0000256" key="2">
    <source>
        <dbReference type="HAMAP-Rule" id="MF_00984"/>
    </source>
</evidence>
<feature type="short sequence motif" description="Important for interaction with partner proteins" evidence="2">
    <location>
        <begin position="126"/>
        <end position="131"/>
    </location>
</feature>
<dbReference type="EMBL" id="JAENBP010000007">
    <property type="protein sequence ID" value="MBJ8350183.1"/>
    <property type="molecule type" value="Genomic_DNA"/>
</dbReference>
<dbReference type="GO" id="GO:0006260">
    <property type="term" value="P:DNA replication"/>
    <property type="evidence" value="ECO:0007669"/>
    <property type="project" value="UniProtKB-UniRule"/>
</dbReference>
<reference evidence="4 5" key="1">
    <citation type="journal article" date="2021" name="Int. J. Syst. Evol. Microbiol.">
        <title>Streptococcus vicugnae sp. nov., isolated from faeces of alpacas (Vicugna pacos) and cattle (Bos taurus), Streptococcus zalophi sp. nov., and Streptococcus pacificus sp. nov., isolated from respiratory tract of California sea lions (Zalophus californianus).</title>
        <authorList>
            <person name="Volokhov D.V."/>
            <person name="Zagorodnyaya T.A."/>
            <person name="Shen Z."/>
            <person name="Blom J."/>
            <person name="Furtak V.A."/>
            <person name="Eisenberg T."/>
            <person name="Fan P."/>
            <person name="Jeong K.C."/>
            <person name="Gao Y."/>
            <person name="Zhang S."/>
            <person name="Amselle M."/>
        </authorList>
    </citation>
    <scope>NUCLEOTIDE SEQUENCE [LARGE SCALE GENOMIC DNA]</scope>
    <source>
        <strain evidence="5">CSL7508-lung</strain>
    </source>
</reference>
<dbReference type="GO" id="GO:0003697">
    <property type="term" value="F:single-stranded DNA binding"/>
    <property type="evidence" value="ECO:0007669"/>
    <property type="project" value="UniProtKB-UniRule"/>
</dbReference>
<comment type="caution">
    <text evidence="4">The sequence shown here is derived from an EMBL/GenBank/DDBJ whole genome shotgun (WGS) entry which is preliminary data.</text>
</comment>
<comment type="function">
    <text evidence="2">Plays an important role in DNA replication, recombination and repair. Binds to ssDNA and to an array of partner proteins to recruit them to their sites of action during DNA metabolism.</text>
</comment>
<dbReference type="PIRSF" id="PIRSF002070">
    <property type="entry name" value="SSB"/>
    <property type="match status" value="1"/>
</dbReference>
<dbReference type="RefSeq" id="WP_199568099.1">
    <property type="nucleotide sequence ID" value="NZ_JAENBP010000007.1"/>
</dbReference>
<dbReference type="Pfam" id="PF00436">
    <property type="entry name" value="SSB"/>
    <property type="match status" value="1"/>
</dbReference>
<dbReference type="InterPro" id="IPR011344">
    <property type="entry name" value="ssDNA-bd"/>
</dbReference>
<name>A0A934PAZ2_9STRE</name>
<comment type="caution">
    <text evidence="2">Lacks conserved residue(s) required for the propagation of feature annotation.</text>
</comment>
<dbReference type="PANTHER" id="PTHR10302:SF27">
    <property type="entry name" value="SINGLE-STRANDED DNA-BINDING PROTEIN"/>
    <property type="match status" value="1"/>
</dbReference>
<keyword evidence="2" id="KW-0235">DNA replication</keyword>
<accession>A0A934PAZ2</accession>
<dbReference type="PANTHER" id="PTHR10302">
    <property type="entry name" value="SINGLE-STRANDED DNA-BINDING PROTEIN"/>
    <property type="match status" value="1"/>
</dbReference>
<gene>
    <name evidence="4" type="ORF">JHK64_06000</name>
</gene>
<evidence type="ECO:0000313" key="5">
    <source>
        <dbReference type="Proteomes" id="UP000644875"/>
    </source>
</evidence>
<dbReference type="GO" id="GO:0009295">
    <property type="term" value="C:nucleoid"/>
    <property type="evidence" value="ECO:0007669"/>
    <property type="project" value="TreeGrafter"/>
</dbReference>
<dbReference type="Gene3D" id="2.40.50.140">
    <property type="entry name" value="Nucleic acid-binding proteins"/>
    <property type="match status" value="1"/>
</dbReference>
<dbReference type="NCBIfam" id="TIGR00621">
    <property type="entry name" value="ssb"/>
    <property type="match status" value="1"/>
</dbReference>
<dbReference type="GO" id="GO:0006281">
    <property type="term" value="P:DNA repair"/>
    <property type="evidence" value="ECO:0007669"/>
    <property type="project" value="UniProtKB-UniRule"/>
</dbReference>
<keyword evidence="2" id="KW-0233">DNA recombination</keyword>
<dbReference type="InterPro" id="IPR012340">
    <property type="entry name" value="NA-bd_OB-fold"/>
</dbReference>